<dbReference type="STRING" id="8167.A0A484D0X5"/>
<dbReference type="EMBL" id="SCKG01000009">
    <property type="protein sequence ID" value="TDH08834.1"/>
    <property type="molecule type" value="Genomic_DNA"/>
</dbReference>
<feature type="compositionally biased region" description="Basic and acidic residues" evidence="7">
    <location>
        <begin position="1252"/>
        <end position="1283"/>
    </location>
</feature>
<feature type="compositionally biased region" description="Basic and acidic residues" evidence="7">
    <location>
        <begin position="1119"/>
        <end position="1129"/>
    </location>
</feature>
<feature type="region of interest" description="Disordered" evidence="7">
    <location>
        <begin position="310"/>
        <end position="387"/>
    </location>
</feature>
<sequence>MMDKKSANGFQTKASEGSVQRKQLPYSVETPYGFHLDLDFLKYVDDIEKGNTIKRVHIQRRVKGPAKFSTLPRNFSLPGHGARPAPKDSTWSGTSTLGPKPKSRVTEVQQIFDFRASEGGTSSQSSRGTTSQGAGYISAKPRDEVGAGARAGEENTVGIQSRPNLLRASSMPITLQQRKGSDSSSPDRTVGTPESGSTENVFRPSPDITERRCVPQDRTGLHQQITVALKRVRELEEQVKTIPELKAQICSLRKEREKLLLQVQAQAQDQVSTLSSTIPPYSDSGTCTQPQGHKPTEGLNLALMNQPTGGLEASEQVPTKLGTGKVKQGVTEKSKVLQKEREINHESLKSSSAHGEMGWLSEQESVRQTQLSEKSDKQKESPLEQAVQKLSRDIAGQELTSLRVALKDAETSSIQDDDAAKEGKLEDPDSMQNLQEKLMILEAKLTQATQDLERTNTLLKEQIDKNKEKEEQILQLSDGVRVEVCTPEAHNWPRRESIDTGTETEKVDFANRETETEPPGTVDQGTDTDRICIEVYSSKPRAGSIDQGAETDKVDTNKQSEVEAEVAAVSPPRARANSMERGTVTERIATQDQMTETPVAERVNQVTETEGETATDHPQRPRASSADRGTVTERVDTVDRVTETVEAQRTDQQTETEIERREDNNPARGTEARESTGSEGVEDVGTVVSERVEDKEANERLQRDSGDSESVVVKVVTESSITAIESRAEQTVVSDIVSQDEGGTSPLVAEGENTESDIVTVTAQNDSETKEIEPPKSELTKCVETQQIALETVEKKQTAEGMIVCATIKETMVTDTVVVVAAAENAAVKTVAPVRPSRGRKLSAEQVQPIPPQLQAAPVRPRRGSSETQPQPSQHQTKTQPQVQVQDPPQLEAHTPTPQLSEPQLKHQAPSPSQVEDHTLAKRPPGESGEKQSQSQPQTETQASLPGSGEVQTRPKSIKAQSQSIATRRDSKELKAAQRGSSVSQPPSRGSGEAQTRPARQGSCDPQPQSQGSRRSSSETQPVQKDASETQSLRRGSSETAQRRGSGEAQASRRDAGEAQPPRRGSGESPTSPAALGQVVTRLTGLLGEQWAQLGSSSGTQQTASQQESPSTQKQTAGKRAEAVKRAEAGKGASAKPVGKAVPAATTGKPAGKTGPSKMSSIQSQLVSSLSVLSAFYSPGQKAAAASKQQEQGLKSIMKKNGVADKQGNKGAKKNLKFVGVNGGYESTSSEEGSGDEKSKVEMEEEDSSEPEVEKENEKEPQPAEKPEEGADTQQKDAEKGAKEGGAVAAEKEGERGLLDPEGSHELLEEQAEREKVNQAFIDACLYVKDRMEEVSSPDKEMRQVLVVLYQEWFKISSQKDSQADTVRLYLRQVGLTTPTLLPYVVNLTDGNGNMALHYSVSHSNFPVVKLLLDTGLCETDNVNKAGYTPVMLAALTAAESSDDLEVAQQLLKLGDVNACSRQAGQTALMLAVCHGRVAMVNLLLSCGTDVNAQDREGSTALMCASEHGHTNIVRMLLETGCCDTSLTDKNGQTALSAAEGASHQEIVDLLKAHAKTRASEPESTTDLL</sequence>
<dbReference type="InterPro" id="IPR047184">
    <property type="entry name" value="KANK1-4"/>
</dbReference>
<feature type="compositionally biased region" description="Basic and acidic residues" evidence="7">
    <location>
        <begin position="550"/>
        <end position="561"/>
    </location>
</feature>
<feature type="compositionally biased region" description="Low complexity" evidence="7">
    <location>
        <begin position="117"/>
        <end position="135"/>
    </location>
</feature>
<feature type="compositionally biased region" description="Polar residues" evidence="7">
    <location>
        <begin position="979"/>
        <end position="988"/>
    </location>
</feature>
<name>A0A484D0X5_PERFV</name>
<dbReference type="Gene3D" id="1.25.40.20">
    <property type="entry name" value="Ankyrin repeat-containing domain"/>
    <property type="match status" value="1"/>
</dbReference>
<feature type="compositionally biased region" description="Basic and acidic residues" evidence="7">
    <location>
        <begin position="967"/>
        <end position="976"/>
    </location>
</feature>
<feature type="compositionally biased region" description="Basic and acidic residues" evidence="7">
    <location>
        <begin position="373"/>
        <end position="382"/>
    </location>
</feature>
<feature type="compositionally biased region" description="Basic and acidic residues" evidence="7">
    <location>
        <begin position="1290"/>
        <end position="1301"/>
    </location>
</feature>
<dbReference type="PROSITE" id="PS50297">
    <property type="entry name" value="ANK_REP_REGION"/>
    <property type="match status" value="3"/>
</dbReference>
<feature type="region of interest" description="Disordered" evidence="7">
    <location>
        <begin position="69"/>
        <end position="205"/>
    </location>
</feature>
<feature type="region of interest" description="Disordered" evidence="7">
    <location>
        <begin position="276"/>
        <end position="296"/>
    </location>
</feature>
<feature type="compositionally biased region" description="Basic and acidic residues" evidence="7">
    <location>
        <begin position="630"/>
        <end position="649"/>
    </location>
</feature>
<dbReference type="InterPro" id="IPR036770">
    <property type="entry name" value="Ankyrin_rpt-contain_sf"/>
</dbReference>
<dbReference type="Pfam" id="PF12075">
    <property type="entry name" value="KN_motif"/>
    <property type="match status" value="1"/>
</dbReference>
<dbReference type="Proteomes" id="UP000295070">
    <property type="component" value="Chromosome 9"/>
</dbReference>
<feature type="compositionally biased region" description="Basic and acidic residues" evidence="7">
    <location>
        <begin position="1041"/>
        <end position="1057"/>
    </location>
</feature>
<evidence type="ECO:0000256" key="2">
    <source>
        <dbReference type="ARBA" id="ARBA00022737"/>
    </source>
</evidence>
<dbReference type="PROSITE" id="PS50088">
    <property type="entry name" value="ANK_REPEAT"/>
    <property type="match status" value="3"/>
</dbReference>
<feature type="compositionally biased region" description="Polar residues" evidence="7">
    <location>
        <begin position="276"/>
        <end position="291"/>
    </location>
</feature>
<dbReference type="GO" id="GO:0005737">
    <property type="term" value="C:cytoplasm"/>
    <property type="evidence" value="ECO:0007669"/>
    <property type="project" value="TreeGrafter"/>
</dbReference>
<evidence type="ECO:0000256" key="3">
    <source>
        <dbReference type="ARBA" id="ARBA00023043"/>
    </source>
</evidence>
<feature type="repeat" description="ANK" evidence="5">
    <location>
        <begin position="1392"/>
        <end position="1416"/>
    </location>
</feature>
<dbReference type="FunFam" id="1.25.40.20:FF:000017">
    <property type="entry name" value="KN motif and ankyrin repeat domain-containing protein 1"/>
    <property type="match status" value="1"/>
</dbReference>
<feature type="compositionally biased region" description="Basic and acidic residues" evidence="7">
    <location>
        <begin position="915"/>
        <end position="930"/>
    </location>
</feature>
<evidence type="ECO:0000256" key="7">
    <source>
        <dbReference type="SAM" id="MobiDB-lite"/>
    </source>
</evidence>
<evidence type="ECO:0000256" key="4">
    <source>
        <dbReference type="ARBA" id="ARBA00023054"/>
    </source>
</evidence>
<feature type="repeat" description="ANK" evidence="5">
    <location>
        <begin position="1464"/>
        <end position="1496"/>
    </location>
</feature>
<feature type="compositionally biased region" description="Polar residues" evidence="7">
    <location>
        <begin position="1019"/>
        <end position="1040"/>
    </location>
</feature>
<feature type="region of interest" description="Disordered" evidence="7">
    <location>
        <begin position="1179"/>
        <end position="1301"/>
    </location>
</feature>
<keyword evidence="4 6" id="KW-0175">Coiled coil</keyword>
<feature type="compositionally biased region" description="Low complexity" evidence="7">
    <location>
        <begin position="1181"/>
        <end position="1192"/>
    </location>
</feature>
<dbReference type="Pfam" id="PF12796">
    <property type="entry name" value="Ank_2"/>
    <property type="match status" value="2"/>
</dbReference>
<dbReference type="InterPro" id="IPR021939">
    <property type="entry name" value="KN_motif"/>
</dbReference>
<feature type="coiled-coil region" evidence="6">
    <location>
        <begin position="431"/>
        <end position="479"/>
    </location>
</feature>
<feature type="compositionally biased region" description="Low complexity" evidence="7">
    <location>
        <begin position="1006"/>
        <end position="1015"/>
    </location>
</feature>
<feature type="compositionally biased region" description="Low complexity" evidence="7">
    <location>
        <begin position="874"/>
        <end position="890"/>
    </location>
</feature>
<feature type="region of interest" description="Disordered" evidence="7">
    <location>
        <begin position="1"/>
        <end position="22"/>
    </location>
</feature>
<feature type="region of interest" description="Disordered" evidence="7">
    <location>
        <begin position="542"/>
        <end position="710"/>
    </location>
</feature>
<keyword evidence="3 5" id="KW-0040">ANK repeat</keyword>
<feature type="compositionally biased region" description="Low complexity" evidence="7">
    <location>
        <begin position="1092"/>
        <end position="1109"/>
    </location>
</feature>
<feature type="compositionally biased region" description="Polar residues" evidence="7">
    <location>
        <begin position="8"/>
        <end position="21"/>
    </location>
</feature>
<dbReference type="PANTHER" id="PTHR24168">
    <property type="entry name" value="KN MOTIF AND ANKYRIN REPEAT DOMAIN-CONTAINING"/>
    <property type="match status" value="1"/>
</dbReference>
<protein>
    <submittedName>
        <fullName evidence="8">Uncharacterized protein</fullName>
    </submittedName>
</protein>
<dbReference type="GO" id="GO:0030837">
    <property type="term" value="P:negative regulation of actin filament polymerization"/>
    <property type="evidence" value="ECO:0007669"/>
    <property type="project" value="InterPro"/>
</dbReference>
<feature type="region of interest" description="Disordered" evidence="7">
    <location>
        <begin position="833"/>
        <end position="1162"/>
    </location>
</feature>
<accession>A0A484D0X5</accession>
<keyword evidence="9" id="KW-1185">Reference proteome</keyword>
<feature type="compositionally biased region" description="Basic and acidic residues" evidence="7">
    <location>
        <begin position="690"/>
        <end position="706"/>
    </location>
</feature>
<organism evidence="8 9">
    <name type="scientific">Perca flavescens</name>
    <name type="common">American yellow perch</name>
    <name type="synonym">Morone flavescens</name>
    <dbReference type="NCBI Taxonomy" id="8167"/>
    <lineage>
        <taxon>Eukaryota</taxon>
        <taxon>Metazoa</taxon>
        <taxon>Chordata</taxon>
        <taxon>Craniata</taxon>
        <taxon>Vertebrata</taxon>
        <taxon>Euteleostomi</taxon>
        <taxon>Actinopterygii</taxon>
        <taxon>Neopterygii</taxon>
        <taxon>Teleostei</taxon>
        <taxon>Neoteleostei</taxon>
        <taxon>Acanthomorphata</taxon>
        <taxon>Eupercaria</taxon>
        <taxon>Perciformes</taxon>
        <taxon>Percoidei</taxon>
        <taxon>Percidae</taxon>
        <taxon>Percinae</taxon>
        <taxon>Perca</taxon>
    </lineage>
</organism>
<reference evidence="8 9" key="1">
    <citation type="submission" date="2019-01" db="EMBL/GenBank/DDBJ databases">
        <title>A chromosome-scale genome assembly of the yellow perch, Perca flavescens.</title>
        <authorList>
            <person name="Feron R."/>
            <person name="Morvezen R."/>
            <person name="Bestin A."/>
            <person name="Haffray P."/>
            <person name="Klopp C."/>
            <person name="Zahm M."/>
            <person name="Cabau C."/>
            <person name="Roques C."/>
            <person name="Donnadieu C."/>
            <person name="Bouchez O."/>
            <person name="Christie M."/>
            <person name="Larson W."/>
            <person name="Guiguen Y."/>
        </authorList>
    </citation>
    <scope>NUCLEOTIDE SEQUENCE [LARGE SCALE GENOMIC DNA]</scope>
    <source>
        <strain evidence="8">YP-PL-M2</strain>
        <tissue evidence="8">Blood</tissue>
    </source>
</reference>
<evidence type="ECO:0000256" key="5">
    <source>
        <dbReference type="PROSITE-ProRule" id="PRU00023"/>
    </source>
</evidence>
<feature type="compositionally biased region" description="Polar residues" evidence="7">
    <location>
        <begin position="362"/>
        <end position="372"/>
    </location>
</feature>
<evidence type="ECO:0000313" key="8">
    <source>
        <dbReference type="EMBL" id="TDH08834.1"/>
    </source>
</evidence>
<evidence type="ECO:0000256" key="6">
    <source>
        <dbReference type="SAM" id="Coils"/>
    </source>
</evidence>
<dbReference type="GO" id="GO:0005856">
    <property type="term" value="C:cytoskeleton"/>
    <property type="evidence" value="ECO:0007669"/>
    <property type="project" value="TreeGrafter"/>
</dbReference>
<evidence type="ECO:0000256" key="1">
    <source>
        <dbReference type="ARBA" id="ARBA00022553"/>
    </source>
</evidence>
<dbReference type="PANTHER" id="PTHR24168:SF24">
    <property type="entry name" value="KN MOTIF AND ANKYRIN REPEAT DOMAIN-CONTAINING PROTEIN 4"/>
    <property type="match status" value="1"/>
</dbReference>
<dbReference type="SMART" id="SM00248">
    <property type="entry name" value="ANK"/>
    <property type="match status" value="5"/>
</dbReference>
<evidence type="ECO:0000313" key="9">
    <source>
        <dbReference type="Proteomes" id="UP000295070"/>
    </source>
</evidence>
<feature type="compositionally biased region" description="Polar residues" evidence="7">
    <location>
        <begin position="171"/>
        <end position="200"/>
    </location>
</feature>
<feature type="repeat" description="ANK" evidence="5">
    <location>
        <begin position="1497"/>
        <end position="1521"/>
    </location>
</feature>
<keyword evidence="1" id="KW-0597">Phosphoprotein</keyword>
<feature type="compositionally biased region" description="Basic and acidic residues" evidence="7">
    <location>
        <begin position="330"/>
        <end position="348"/>
    </location>
</feature>
<keyword evidence="2" id="KW-0677">Repeat</keyword>
<proteinExistence type="predicted"/>
<gene>
    <name evidence="8" type="ORF">EPR50_G00101620</name>
</gene>
<feature type="compositionally biased region" description="Polar residues" evidence="7">
    <location>
        <begin position="931"/>
        <end position="966"/>
    </location>
</feature>
<dbReference type="InterPro" id="IPR002110">
    <property type="entry name" value="Ankyrin_rpt"/>
</dbReference>
<feature type="compositionally biased region" description="Basic and acidic residues" evidence="7">
    <location>
        <begin position="657"/>
        <end position="676"/>
    </location>
</feature>
<comment type="caution">
    <text evidence="8">The sequence shown here is derived from an EMBL/GenBank/DDBJ whole genome shotgun (WGS) entry which is preliminary data.</text>
</comment>
<dbReference type="SUPFAM" id="SSF48403">
    <property type="entry name" value="Ankyrin repeat"/>
    <property type="match status" value="1"/>
</dbReference>